<accession>S3DGA0</accession>
<keyword evidence="3" id="KW-1185">Reference proteome</keyword>
<protein>
    <submittedName>
        <fullName evidence="2">Endonuclease/exonuclease/phosphatase</fullName>
    </submittedName>
</protein>
<dbReference type="AlphaFoldDB" id="S3DGA0"/>
<dbReference type="eggNOG" id="COG3021">
    <property type="taxonomic scope" value="Bacteria"/>
</dbReference>
<dbReference type="InterPro" id="IPR036691">
    <property type="entry name" value="Endo/exonu/phosph_ase_sf"/>
</dbReference>
<dbReference type="RefSeq" id="WP_016504089.1">
    <property type="nucleotide sequence ID" value="NZ_AMSD01000002.1"/>
</dbReference>
<gene>
    <name evidence="2" type="ORF">O1U_0760</name>
</gene>
<dbReference type="Pfam" id="PF03372">
    <property type="entry name" value="Exo_endo_phos"/>
    <property type="match status" value="1"/>
</dbReference>
<dbReference type="InterPro" id="IPR005135">
    <property type="entry name" value="Endo/exonuclease/phosphatase"/>
</dbReference>
<dbReference type="EMBL" id="AMSD01000002">
    <property type="protein sequence ID" value="EPE37457.1"/>
    <property type="molecule type" value="Genomic_DNA"/>
</dbReference>
<evidence type="ECO:0000259" key="1">
    <source>
        <dbReference type="Pfam" id="PF03372"/>
    </source>
</evidence>
<dbReference type="SUPFAM" id="SSF56219">
    <property type="entry name" value="DNase I-like"/>
    <property type="match status" value="1"/>
</dbReference>
<keyword evidence="2" id="KW-0269">Exonuclease</keyword>
<keyword evidence="2" id="KW-0255">Endonuclease</keyword>
<organism evidence="2 3">
    <name type="scientific">Candidatus Photodesmus katoptron Akat1</name>
    <dbReference type="NCBI Taxonomy" id="1236703"/>
    <lineage>
        <taxon>Bacteria</taxon>
        <taxon>Pseudomonadati</taxon>
        <taxon>Pseudomonadota</taxon>
        <taxon>Gammaproteobacteria</taxon>
        <taxon>Vibrionales</taxon>
        <taxon>Vibrionaceae</taxon>
        <taxon>Candidatus Photodesmus</taxon>
    </lineage>
</organism>
<feature type="domain" description="Endonuclease/exonuclease/phosphatase" evidence="1">
    <location>
        <begin position="25"/>
        <end position="217"/>
    </location>
</feature>
<dbReference type="PATRIC" id="fig|1236703.3.peg.786"/>
<reference evidence="2 3" key="1">
    <citation type="journal article" date="2014" name="Environ. Microbiol.">
        <title>Genomic signatures of obligate host dependence in the luminous bacterial symbiont of a vertebrate.</title>
        <authorList>
            <person name="Hendry T.A."/>
            <person name="de Wet J.R."/>
            <person name="Dunlap P.V."/>
        </authorList>
    </citation>
    <scope>NUCLEOTIDE SEQUENCE [LARGE SCALE GENOMIC DNA]</scope>
    <source>
        <strain evidence="2 3">Akat1</strain>
    </source>
</reference>
<name>S3DGA0_9GAMM</name>
<evidence type="ECO:0000313" key="2">
    <source>
        <dbReference type="EMBL" id="EPE37457.1"/>
    </source>
</evidence>
<comment type="caution">
    <text evidence="2">The sequence shown here is derived from an EMBL/GenBank/DDBJ whole genome shotgun (WGS) entry which is preliminary data.</text>
</comment>
<dbReference type="GO" id="GO:0004527">
    <property type="term" value="F:exonuclease activity"/>
    <property type="evidence" value="ECO:0007669"/>
    <property type="project" value="UniProtKB-KW"/>
</dbReference>
<dbReference type="STRING" id="28176.CF66_3006"/>
<proteinExistence type="predicted"/>
<dbReference type="Gene3D" id="3.60.10.10">
    <property type="entry name" value="Endonuclease/exonuclease/phosphatase"/>
    <property type="match status" value="1"/>
</dbReference>
<sequence>MFIFITPPTSRVAVENCSKTVNIIQFNMFYKNQDINDFINYLISNPVDLVVLQEVGLKQREELILLSDIYPFQYGTEASIRIPVVSQMILSKSPLLDMSFFHTHDGWDIVNGLWHSSSEEIIRFFSVHLPSPRTKSLWSRRNMLLSTMEYIVNQYQLDDILIVGDFNLSSNSARFYSLFSKFQTEPVVTWPNWNFLLAWPIMPYFSMISIDHLWFKSANTDWQICSRSSKESISLKSDHRMVLTKIGH</sequence>
<evidence type="ECO:0000313" key="3">
    <source>
        <dbReference type="Proteomes" id="UP000053688"/>
    </source>
</evidence>
<keyword evidence="2" id="KW-0378">Hydrolase</keyword>
<dbReference type="Proteomes" id="UP000053688">
    <property type="component" value="Unassembled WGS sequence"/>
</dbReference>
<dbReference type="GO" id="GO:0004519">
    <property type="term" value="F:endonuclease activity"/>
    <property type="evidence" value="ECO:0007669"/>
    <property type="project" value="UniProtKB-KW"/>
</dbReference>
<keyword evidence="2" id="KW-0540">Nuclease</keyword>